<sequence length="155" mass="18645">MNIVQTSILTLEQKQRLFKLWNSEYPERICYNDLKEFEKYLADLSNLKHYLLIDDLKQLMGWAFTFLREDQNWFGIIIDTKLQGKGFGILLLEELKKDNLVLNGWVTDHQNYFKRNKKQYLSPLAFYTKCGFIVNENIRLENEKISAVKIRWERT</sequence>
<dbReference type="Proteomes" id="UP000257136">
    <property type="component" value="Unassembled WGS sequence"/>
</dbReference>
<dbReference type="Gene3D" id="3.40.630.30">
    <property type="match status" value="1"/>
</dbReference>
<feature type="domain" description="N-acetyltransferase" evidence="1">
    <location>
        <begin position="4"/>
        <end position="155"/>
    </location>
</feature>
<name>A0A3E0EME8_9FLAO</name>
<keyword evidence="3" id="KW-1185">Reference proteome</keyword>
<dbReference type="InterPro" id="IPR000182">
    <property type="entry name" value="GNAT_dom"/>
</dbReference>
<dbReference type="SUPFAM" id="SSF55729">
    <property type="entry name" value="Acyl-CoA N-acyltransferases (Nat)"/>
    <property type="match status" value="1"/>
</dbReference>
<reference evidence="2 3" key="1">
    <citation type="submission" date="2018-08" db="EMBL/GenBank/DDBJ databases">
        <title>Genomic Encyclopedia of Archaeal and Bacterial Type Strains, Phase II (KMG-II): from individual species to whole genera.</title>
        <authorList>
            <person name="Goeker M."/>
        </authorList>
    </citation>
    <scope>NUCLEOTIDE SEQUENCE [LARGE SCALE GENOMIC DNA]</scope>
    <source>
        <strain evidence="2 3">DSM 100880</strain>
    </source>
</reference>
<proteinExistence type="predicted"/>
<evidence type="ECO:0000313" key="2">
    <source>
        <dbReference type="EMBL" id="REG98883.1"/>
    </source>
</evidence>
<accession>A0A3E0EME8</accession>
<dbReference type="RefSeq" id="WP_115812882.1">
    <property type="nucleotide sequence ID" value="NZ_QUNI01000005.1"/>
</dbReference>
<dbReference type="OrthoDB" id="1073140at2"/>
<dbReference type="PROSITE" id="PS51186">
    <property type="entry name" value="GNAT"/>
    <property type="match status" value="1"/>
</dbReference>
<evidence type="ECO:0000259" key="1">
    <source>
        <dbReference type="PROSITE" id="PS51186"/>
    </source>
</evidence>
<organism evidence="2 3">
    <name type="scientific">Flavobacterium aquicola</name>
    <dbReference type="NCBI Taxonomy" id="1682742"/>
    <lineage>
        <taxon>Bacteria</taxon>
        <taxon>Pseudomonadati</taxon>
        <taxon>Bacteroidota</taxon>
        <taxon>Flavobacteriia</taxon>
        <taxon>Flavobacteriales</taxon>
        <taxon>Flavobacteriaceae</taxon>
        <taxon>Flavobacterium</taxon>
    </lineage>
</organism>
<protein>
    <recommendedName>
        <fullName evidence="1">N-acetyltransferase domain-containing protein</fullName>
    </recommendedName>
</protein>
<gene>
    <name evidence="2" type="ORF">C8P67_10542</name>
</gene>
<dbReference type="InterPro" id="IPR016181">
    <property type="entry name" value="Acyl_CoA_acyltransferase"/>
</dbReference>
<comment type="caution">
    <text evidence="2">The sequence shown here is derived from an EMBL/GenBank/DDBJ whole genome shotgun (WGS) entry which is preliminary data.</text>
</comment>
<dbReference type="EMBL" id="QUNI01000005">
    <property type="protein sequence ID" value="REG98883.1"/>
    <property type="molecule type" value="Genomic_DNA"/>
</dbReference>
<dbReference type="AlphaFoldDB" id="A0A3E0EME8"/>
<evidence type="ECO:0000313" key="3">
    <source>
        <dbReference type="Proteomes" id="UP000257136"/>
    </source>
</evidence>
<dbReference type="GO" id="GO:0016747">
    <property type="term" value="F:acyltransferase activity, transferring groups other than amino-acyl groups"/>
    <property type="evidence" value="ECO:0007669"/>
    <property type="project" value="InterPro"/>
</dbReference>